<proteinExistence type="predicted"/>
<accession>A0ABM8C7D7</accession>
<gene>
    <name evidence="1" type="ORF">MasN3_26520</name>
</gene>
<name>A0ABM8C7D7_9BURK</name>
<organism evidence="1 2">
    <name type="scientific">Massilia varians</name>
    <dbReference type="NCBI Taxonomy" id="457921"/>
    <lineage>
        <taxon>Bacteria</taxon>
        <taxon>Pseudomonadati</taxon>
        <taxon>Pseudomonadota</taxon>
        <taxon>Betaproteobacteria</taxon>
        <taxon>Burkholderiales</taxon>
        <taxon>Oxalobacteraceae</taxon>
        <taxon>Telluria group</taxon>
        <taxon>Massilia</taxon>
    </lineage>
</organism>
<keyword evidence="2" id="KW-1185">Reference proteome</keyword>
<evidence type="ECO:0000313" key="1">
    <source>
        <dbReference type="EMBL" id="BDT59158.1"/>
    </source>
</evidence>
<dbReference type="Proteomes" id="UP001163336">
    <property type="component" value="Chromosome"/>
</dbReference>
<protein>
    <submittedName>
        <fullName evidence="1">Uncharacterized protein</fullName>
    </submittedName>
</protein>
<reference evidence="1" key="1">
    <citation type="submission" date="2022-11" db="EMBL/GenBank/DDBJ databases">
        <title>Isolation and characterization of PLA-degrading bacterium Massilia sp. from Antarctic soil.</title>
        <authorList>
            <person name="Sato K."/>
            <person name="Gomez-Fuentes C."/>
            <person name="Ahmad S.A."/>
            <person name="Zulkharnain A."/>
        </authorList>
    </citation>
    <scope>NUCLEOTIDE SEQUENCE</scope>
    <source>
        <strain evidence="1">N-3</strain>
    </source>
</reference>
<sequence>MRVPDIELTERETDLLNQIRFRYTSHDELRASLMPMAALTESLLERGAIPEVRLLYITDPARNPGGRGKSRQQVFENNGTSGTEIYAHGNFLKFLEYFIYGPALPPNIVAKFKEAMAFSGYLTYGDINDLAPAARATVRSARLNPHEAAEEFHKLALECGAMSSGAESIRKSVLAVR</sequence>
<dbReference type="EMBL" id="AP026966">
    <property type="protein sequence ID" value="BDT59158.1"/>
    <property type="molecule type" value="Genomic_DNA"/>
</dbReference>
<dbReference type="RefSeq" id="WP_281907705.1">
    <property type="nucleotide sequence ID" value="NZ_AP026966.1"/>
</dbReference>
<evidence type="ECO:0000313" key="2">
    <source>
        <dbReference type="Proteomes" id="UP001163336"/>
    </source>
</evidence>